<feature type="non-terminal residue" evidence="2">
    <location>
        <position position="1"/>
    </location>
</feature>
<dbReference type="PANTHER" id="PTHR33692">
    <property type="entry name" value="RIBOSOME MATURATION FACTOR RIMM"/>
    <property type="match status" value="1"/>
</dbReference>
<dbReference type="GO" id="GO:0006364">
    <property type="term" value="P:rRNA processing"/>
    <property type="evidence" value="ECO:0007669"/>
    <property type="project" value="InterPro"/>
</dbReference>
<dbReference type="SUPFAM" id="SSF50346">
    <property type="entry name" value="PRC-barrel domain"/>
    <property type="match status" value="1"/>
</dbReference>
<accession>A0A3B0WBD6</accession>
<dbReference type="AlphaFoldDB" id="A0A3B0WBD6"/>
<dbReference type="Gene3D" id="2.30.30.240">
    <property type="entry name" value="PRC-barrel domain"/>
    <property type="match status" value="1"/>
</dbReference>
<dbReference type="GO" id="GO:0005840">
    <property type="term" value="C:ribosome"/>
    <property type="evidence" value="ECO:0007669"/>
    <property type="project" value="InterPro"/>
</dbReference>
<reference evidence="2" key="1">
    <citation type="submission" date="2018-06" db="EMBL/GenBank/DDBJ databases">
        <authorList>
            <person name="Zhirakovskaya E."/>
        </authorList>
    </citation>
    <scope>NUCLEOTIDE SEQUENCE</scope>
</reference>
<sequence length="87" mass="9534">WLQIPVEEALPLAEGEYYLFQLTGLAVFTVEGESLGTLTSVIETGANRVFVVQGDKGELLLPDIEDVVEDIDFENGRLTVKLLLGLI</sequence>
<protein>
    <recommendedName>
        <fullName evidence="1">Ribosome maturation factor RimM PRC barrel domain-containing protein</fullName>
    </recommendedName>
</protein>
<dbReference type="EMBL" id="UOEU01000820">
    <property type="protein sequence ID" value="VAW40964.1"/>
    <property type="molecule type" value="Genomic_DNA"/>
</dbReference>
<dbReference type="NCBIfam" id="TIGR02273">
    <property type="entry name" value="16S_RimM"/>
    <property type="match status" value="1"/>
</dbReference>
<evidence type="ECO:0000313" key="2">
    <source>
        <dbReference type="EMBL" id="VAW40964.1"/>
    </source>
</evidence>
<name>A0A3B0WBD6_9ZZZZ</name>
<dbReference type="PANTHER" id="PTHR33692:SF1">
    <property type="entry name" value="RIBOSOME MATURATION FACTOR RIMM"/>
    <property type="match status" value="1"/>
</dbReference>
<dbReference type="GO" id="GO:0043022">
    <property type="term" value="F:ribosome binding"/>
    <property type="evidence" value="ECO:0007669"/>
    <property type="project" value="InterPro"/>
</dbReference>
<organism evidence="2">
    <name type="scientific">hydrothermal vent metagenome</name>
    <dbReference type="NCBI Taxonomy" id="652676"/>
    <lineage>
        <taxon>unclassified sequences</taxon>
        <taxon>metagenomes</taxon>
        <taxon>ecological metagenomes</taxon>
    </lineage>
</organism>
<dbReference type="InterPro" id="IPR011961">
    <property type="entry name" value="RimM"/>
</dbReference>
<dbReference type="InterPro" id="IPR056792">
    <property type="entry name" value="PRC_RimM"/>
</dbReference>
<evidence type="ECO:0000259" key="1">
    <source>
        <dbReference type="Pfam" id="PF24986"/>
    </source>
</evidence>
<gene>
    <name evidence="2" type="ORF">MNBD_CHLOROFLEXI01-878</name>
</gene>
<feature type="domain" description="Ribosome maturation factor RimM PRC barrel" evidence="1">
    <location>
        <begin position="20"/>
        <end position="85"/>
    </location>
</feature>
<dbReference type="InterPro" id="IPR011033">
    <property type="entry name" value="PRC_barrel-like_sf"/>
</dbReference>
<proteinExistence type="predicted"/>
<dbReference type="Pfam" id="PF24986">
    <property type="entry name" value="PRC_RimM"/>
    <property type="match status" value="1"/>
</dbReference>